<feature type="transmembrane region" description="Helical" evidence="1">
    <location>
        <begin position="97"/>
        <end position="114"/>
    </location>
</feature>
<dbReference type="KEGG" id="btab:109033826"/>
<dbReference type="EMBL" id="OU963869">
    <property type="protein sequence ID" value="CAH0394916.1"/>
    <property type="molecule type" value="Genomic_DNA"/>
</dbReference>
<organism evidence="2 3">
    <name type="scientific">Bemisia tabaci</name>
    <name type="common">Sweetpotato whitefly</name>
    <name type="synonym">Aleurodes tabaci</name>
    <dbReference type="NCBI Taxonomy" id="7038"/>
    <lineage>
        <taxon>Eukaryota</taxon>
        <taxon>Metazoa</taxon>
        <taxon>Ecdysozoa</taxon>
        <taxon>Arthropoda</taxon>
        <taxon>Hexapoda</taxon>
        <taxon>Insecta</taxon>
        <taxon>Pterygota</taxon>
        <taxon>Neoptera</taxon>
        <taxon>Paraneoptera</taxon>
        <taxon>Hemiptera</taxon>
        <taxon>Sternorrhyncha</taxon>
        <taxon>Aleyrodoidea</taxon>
        <taxon>Aleyrodidae</taxon>
        <taxon>Aleyrodinae</taxon>
        <taxon>Bemisia</taxon>
    </lineage>
</organism>
<feature type="transmembrane region" description="Helical" evidence="1">
    <location>
        <begin position="267"/>
        <end position="284"/>
    </location>
</feature>
<feature type="transmembrane region" description="Helical" evidence="1">
    <location>
        <begin position="126"/>
        <end position="148"/>
    </location>
</feature>
<dbReference type="Proteomes" id="UP001152759">
    <property type="component" value="Chromosome 8"/>
</dbReference>
<protein>
    <submittedName>
        <fullName evidence="2">Uncharacterized protein</fullName>
    </submittedName>
</protein>
<name>A0A9P0AN53_BEMTA</name>
<proteinExistence type="predicted"/>
<sequence>MVQCGIRTSQKLLLYPIAVVPQIFSRDTWVKCISVLWPAIVPPLHIFVLYYYWRQFARNVDRRYCSCSCWDTVFKGTYETGIASYKHFYFNATFNSTKIWILTVICVISFYECVKRLICLAFERRLRFSMVILFVTSIFSHYYSWWAYVNYWNDDFYKQWNHQLFFSITEVISTGYVLYLTDSRNPIEPFYVMPIIGIALIHIMAAAIDQFVANVFKGEGYVHQVIRDLCFMIPDILHVTLPLIELRYSQKQALRALNLTESSLKKELFALCCLVALGLFVISLL</sequence>
<feature type="transmembrane region" description="Helical" evidence="1">
    <location>
        <begin position="191"/>
        <end position="213"/>
    </location>
</feature>
<feature type="transmembrane region" description="Helical" evidence="1">
    <location>
        <begin position="225"/>
        <end position="246"/>
    </location>
</feature>
<reference evidence="2" key="1">
    <citation type="submission" date="2021-12" db="EMBL/GenBank/DDBJ databases">
        <authorList>
            <person name="King R."/>
        </authorList>
    </citation>
    <scope>NUCLEOTIDE SEQUENCE</scope>
</reference>
<keyword evidence="3" id="KW-1185">Reference proteome</keyword>
<dbReference type="OrthoDB" id="10015560at2759"/>
<dbReference type="PANTHER" id="PTHR39074:SF1">
    <property type="entry name" value="AGAP007547-PA"/>
    <property type="match status" value="1"/>
</dbReference>
<dbReference type="PANTHER" id="PTHR39074">
    <property type="entry name" value="AGAP007547-PA"/>
    <property type="match status" value="1"/>
</dbReference>
<keyword evidence="1" id="KW-0472">Membrane</keyword>
<evidence type="ECO:0000256" key="1">
    <source>
        <dbReference type="SAM" id="Phobius"/>
    </source>
</evidence>
<evidence type="ECO:0000313" key="2">
    <source>
        <dbReference type="EMBL" id="CAH0394916.1"/>
    </source>
</evidence>
<feature type="transmembrane region" description="Helical" evidence="1">
    <location>
        <begin position="160"/>
        <end position="179"/>
    </location>
</feature>
<feature type="transmembrane region" description="Helical" evidence="1">
    <location>
        <begin position="35"/>
        <end position="53"/>
    </location>
</feature>
<dbReference type="AlphaFoldDB" id="A0A9P0AN53"/>
<gene>
    <name evidence="2" type="ORF">BEMITA_LOCUS13163</name>
</gene>
<evidence type="ECO:0000313" key="3">
    <source>
        <dbReference type="Proteomes" id="UP001152759"/>
    </source>
</evidence>
<accession>A0A9P0AN53</accession>
<keyword evidence="1" id="KW-0812">Transmembrane</keyword>
<keyword evidence="1" id="KW-1133">Transmembrane helix</keyword>